<dbReference type="Pfam" id="PF13181">
    <property type="entry name" value="TPR_8"/>
    <property type="match status" value="1"/>
</dbReference>
<name>A0ABS5THV3_9ACTN</name>
<organism evidence="4 5">
    <name type="scientific">Kineosporia corallincola</name>
    <dbReference type="NCBI Taxonomy" id="2835133"/>
    <lineage>
        <taxon>Bacteria</taxon>
        <taxon>Bacillati</taxon>
        <taxon>Actinomycetota</taxon>
        <taxon>Actinomycetes</taxon>
        <taxon>Kineosporiales</taxon>
        <taxon>Kineosporiaceae</taxon>
        <taxon>Kineosporia</taxon>
    </lineage>
</organism>
<dbReference type="InterPro" id="IPR011990">
    <property type="entry name" value="TPR-like_helical_dom_sf"/>
</dbReference>
<dbReference type="RefSeq" id="WP_214156957.1">
    <property type="nucleotide sequence ID" value="NZ_JAHBAY010000006.1"/>
</dbReference>
<feature type="repeat" description="TPR" evidence="3">
    <location>
        <begin position="112"/>
        <end position="145"/>
    </location>
</feature>
<dbReference type="PANTHER" id="PTHR44858">
    <property type="entry name" value="TETRATRICOPEPTIDE REPEAT PROTEIN 6"/>
    <property type="match status" value="1"/>
</dbReference>
<dbReference type="Pfam" id="PF13432">
    <property type="entry name" value="TPR_16"/>
    <property type="match status" value="3"/>
</dbReference>
<dbReference type="Proteomes" id="UP001197247">
    <property type="component" value="Unassembled WGS sequence"/>
</dbReference>
<evidence type="ECO:0000313" key="5">
    <source>
        <dbReference type="Proteomes" id="UP001197247"/>
    </source>
</evidence>
<keyword evidence="2 3" id="KW-0802">TPR repeat</keyword>
<gene>
    <name evidence="4" type="ORF">KIH74_17150</name>
</gene>
<dbReference type="PANTHER" id="PTHR44858:SF1">
    <property type="entry name" value="UDP-N-ACETYLGLUCOSAMINE--PEPTIDE N-ACETYLGLUCOSAMINYLTRANSFERASE SPINDLY-RELATED"/>
    <property type="match status" value="1"/>
</dbReference>
<dbReference type="SUPFAM" id="SSF48452">
    <property type="entry name" value="TPR-like"/>
    <property type="match status" value="2"/>
</dbReference>
<feature type="repeat" description="TPR" evidence="3">
    <location>
        <begin position="388"/>
        <end position="421"/>
    </location>
</feature>
<sequence>MTDRPSARVAALAAVVAGSLLLAATAVVVVLRGPERQERPEPAERAARTGTVAETITATQAHLREFPEDAAGWATLGSAYVQQARISGDPTLYPRAEGALRRSLEQRPEGNADAMTGMGALANARHEFAEALEWARRAQRADPYDATALGVQDDALTQLGDYPGARRAAQRMLDLAPGVASFARASYHFEQTGDVAAARTALDRALAEAVQPSDIAFCRLYLGELAFGQGDPREALEQYRRGLEAEPDGPALLAGRARARAATGDTVGAERDYADVVARLPLAQYLLEYAELLASTGRTAQARQQLALIDAETRLQQANGVVDDLAVAVVAADHGRPDVAVKHARAEWSRRHSVLVADALAWALHRAGRNREAKEFAVRAGKLGWRNATFSYHRGMIELALGDRDAAREHLELALSINPYFSLPGAAGARAALDTLRGAR</sequence>
<keyword evidence="1" id="KW-0677">Repeat</keyword>
<reference evidence="4 5" key="1">
    <citation type="submission" date="2021-05" db="EMBL/GenBank/DDBJ databases">
        <title>Kineosporia and Streptomyces sp. nov. two new marine actinobacteria isolated from Coral.</title>
        <authorList>
            <person name="Buangrab K."/>
            <person name="Sutthacheep M."/>
            <person name="Yeemin T."/>
            <person name="Harunari E."/>
            <person name="Igarashi Y."/>
            <person name="Kanchanasin P."/>
            <person name="Tanasupawat S."/>
            <person name="Phongsopitanun W."/>
        </authorList>
    </citation>
    <scope>NUCLEOTIDE SEQUENCE [LARGE SCALE GENOMIC DNA]</scope>
    <source>
        <strain evidence="4 5">J2-2</strain>
    </source>
</reference>
<evidence type="ECO:0000256" key="1">
    <source>
        <dbReference type="ARBA" id="ARBA00022737"/>
    </source>
</evidence>
<accession>A0ABS5THV3</accession>
<comment type="caution">
    <text evidence="4">The sequence shown here is derived from an EMBL/GenBank/DDBJ whole genome shotgun (WGS) entry which is preliminary data.</text>
</comment>
<evidence type="ECO:0000256" key="3">
    <source>
        <dbReference type="PROSITE-ProRule" id="PRU00339"/>
    </source>
</evidence>
<keyword evidence="5" id="KW-1185">Reference proteome</keyword>
<dbReference type="EMBL" id="JAHBAY010000006">
    <property type="protein sequence ID" value="MBT0770674.1"/>
    <property type="molecule type" value="Genomic_DNA"/>
</dbReference>
<dbReference type="InterPro" id="IPR050498">
    <property type="entry name" value="Ycf3"/>
</dbReference>
<protein>
    <submittedName>
        <fullName evidence="4">Tetratricopeptide repeat protein</fullName>
    </submittedName>
</protein>
<dbReference type="Gene3D" id="1.25.40.10">
    <property type="entry name" value="Tetratricopeptide repeat domain"/>
    <property type="match status" value="2"/>
</dbReference>
<dbReference type="PROSITE" id="PS50005">
    <property type="entry name" value="TPR"/>
    <property type="match status" value="3"/>
</dbReference>
<evidence type="ECO:0000313" key="4">
    <source>
        <dbReference type="EMBL" id="MBT0770674.1"/>
    </source>
</evidence>
<evidence type="ECO:0000256" key="2">
    <source>
        <dbReference type="ARBA" id="ARBA00022803"/>
    </source>
</evidence>
<feature type="repeat" description="TPR" evidence="3">
    <location>
        <begin position="216"/>
        <end position="249"/>
    </location>
</feature>
<dbReference type="SMART" id="SM00028">
    <property type="entry name" value="TPR"/>
    <property type="match status" value="3"/>
</dbReference>
<dbReference type="InterPro" id="IPR019734">
    <property type="entry name" value="TPR_rpt"/>
</dbReference>
<proteinExistence type="predicted"/>